<accession>A0A0V8J1F8</accession>
<dbReference type="OrthoDB" id="2970197at2"/>
<protein>
    <submittedName>
        <fullName evidence="1">Uncharacterized protein</fullName>
    </submittedName>
</protein>
<comment type="caution">
    <text evidence="1">The sequence shown here is derived from an EMBL/GenBank/DDBJ whole genome shotgun (WGS) entry which is preliminary data.</text>
</comment>
<dbReference type="Proteomes" id="UP000054099">
    <property type="component" value="Unassembled WGS sequence"/>
</dbReference>
<keyword evidence="2" id="KW-1185">Reference proteome</keyword>
<dbReference type="RefSeq" id="WP_061974427.1">
    <property type="nucleotide sequence ID" value="NZ_FMAV01000004.1"/>
</dbReference>
<reference evidence="1 2" key="1">
    <citation type="journal article" date="2014" name="Antonie Van Leeuwenhoek">
        <title>Fictibacillus enclensis sp. nov., isolated from marine sediment.</title>
        <authorList>
            <person name="Dastager S.G."/>
            <person name="Mawlankar R."/>
            <person name="Srinivasan K."/>
            <person name="Tang S.K."/>
            <person name="Lee J.C."/>
            <person name="Ramana V.V."/>
            <person name="Shouche Y.S."/>
        </authorList>
    </citation>
    <scope>NUCLEOTIDE SEQUENCE [LARGE SCALE GENOMIC DNA]</scope>
    <source>
        <strain evidence="1 2">NIO-1003</strain>
    </source>
</reference>
<proteinExistence type="predicted"/>
<organism evidence="1 2">
    <name type="scientific">Fictibacillus enclensis</name>
    <dbReference type="NCBI Taxonomy" id="1017270"/>
    <lineage>
        <taxon>Bacteria</taxon>
        <taxon>Bacillati</taxon>
        <taxon>Bacillota</taxon>
        <taxon>Bacilli</taxon>
        <taxon>Bacillales</taxon>
        <taxon>Fictibacillaceae</taxon>
        <taxon>Fictibacillus</taxon>
    </lineage>
</organism>
<evidence type="ECO:0000313" key="1">
    <source>
        <dbReference type="EMBL" id="KSU80942.1"/>
    </source>
</evidence>
<gene>
    <name evidence="1" type="ORF">AS030_18480</name>
</gene>
<dbReference type="EMBL" id="LNQN01000006">
    <property type="protein sequence ID" value="KSU80942.1"/>
    <property type="molecule type" value="Genomic_DNA"/>
</dbReference>
<evidence type="ECO:0000313" key="2">
    <source>
        <dbReference type="Proteomes" id="UP000054099"/>
    </source>
</evidence>
<name>A0A0V8J1F8_9BACL</name>
<dbReference type="AlphaFoldDB" id="A0A0V8J1F8"/>
<sequence>MNVYEYTVMNIVMAFEEKDLNIIDEHLMKVAYKVADDFTKEQISVSLITSIVMDIMPGIIHIEAGPHDWQFDLDGNYIGNGMFNDVSVELVGMV</sequence>